<dbReference type="STRING" id="1547283.A9C19_08005"/>
<comment type="subunit">
    <text evidence="6">Homodimer.</text>
</comment>
<feature type="binding site" description="in other chain" evidence="6">
    <location>
        <begin position="257"/>
        <end position="259"/>
    </location>
    <ligand>
        <name>dUMP</name>
        <dbReference type="ChEBI" id="CHEBI:246422"/>
        <note>ligand shared between dimeric partners</note>
    </ligand>
</feature>
<name>A0A1L3MQU0_9BACI</name>
<dbReference type="InterPro" id="IPR045097">
    <property type="entry name" value="Thymidate_synth/dCMP_Mease"/>
</dbReference>
<dbReference type="GO" id="GO:0006231">
    <property type="term" value="P:dTMP biosynthetic process"/>
    <property type="evidence" value="ECO:0007669"/>
    <property type="project" value="UniProtKB-UniRule"/>
</dbReference>
<evidence type="ECO:0000313" key="9">
    <source>
        <dbReference type="EMBL" id="APH04696.1"/>
    </source>
</evidence>
<gene>
    <name evidence="6" type="primary">thyA</name>
    <name evidence="9" type="ORF">A9C19_08005</name>
</gene>
<dbReference type="PANTHER" id="PTHR11548">
    <property type="entry name" value="THYMIDYLATE SYNTHASE 1"/>
    <property type="match status" value="1"/>
</dbReference>
<dbReference type="PROSITE" id="PS00091">
    <property type="entry name" value="THYMIDYLATE_SYNTHASE"/>
    <property type="match status" value="1"/>
</dbReference>
<feature type="active site" description="Nucleophile" evidence="6">
    <location>
        <position position="196"/>
    </location>
</feature>
<dbReference type="GO" id="GO:0005829">
    <property type="term" value="C:cytosol"/>
    <property type="evidence" value="ECO:0007669"/>
    <property type="project" value="TreeGrafter"/>
</dbReference>
<feature type="binding site" description="in other chain" evidence="6">
    <location>
        <begin position="216"/>
        <end position="219"/>
    </location>
    <ligand>
        <name>dUMP</name>
        <dbReference type="ChEBI" id="CHEBI:246422"/>
        <note>ligand shared between dimeric partners</note>
    </ligand>
</feature>
<feature type="binding site" description="in other chain" evidence="6">
    <location>
        <position position="21"/>
    </location>
    <ligand>
        <name>dUMP</name>
        <dbReference type="ChEBI" id="CHEBI:246422"/>
        <note>ligand shared between dimeric partners</note>
    </ligand>
</feature>
<keyword evidence="3 6" id="KW-0489">Methyltransferase</keyword>
<feature type="domain" description="Thymidylate synthase/dCMP hydroxymethylase" evidence="8">
    <location>
        <begin position="2"/>
        <end position="314"/>
    </location>
</feature>
<dbReference type="OrthoDB" id="9774633at2"/>
<feature type="binding site" description="in other chain" evidence="6">
    <location>
        <position position="227"/>
    </location>
    <ligand>
        <name>dUMP</name>
        <dbReference type="ChEBI" id="CHEBI:246422"/>
        <note>ligand shared between dimeric partners</note>
    </ligand>
</feature>
<reference evidence="9 10" key="1">
    <citation type="journal article" date="2016" name="Sci. Rep.">
        <title>Complete genome sequence and transcriptomic analysis of a novel marine strain Bacillus weihaiensis reveals the mechanism of brown algae degradation.</title>
        <authorList>
            <person name="Zhu Y."/>
            <person name="Chen P."/>
            <person name="Bao Y."/>
            <person name="Men Y."/>
            <person name="Zeng Y."/>
            <person name="Yang J."/>
            <person name="Sun J."/>
            <person name="Sun Y."/>
        </authorList>
    </citation>
    <scope>NUCLEOTIDE SEQUENCE [LARGE SCALE GENOMIC DNA]</scope>
    <source>
        <strain evidence="9 10">Alg07</strain>
    </source>
</reference>
<evidence type="ECO:0000256" key="3">
    <source>
        <dbReference type="ARBA" id="ARBA00022603"/>
    </source>
</evidence>
<protein>
    <recommendedName>
        <fullName evidence="1 6">Thymidylate synthase</fullName>
        <shortName evidence="6">TS</shortName>
        <shortName evidence="6">TSase</shortName>
        <ecNumber evidence="1 6">2.1.1.45</ecNumber>
    </recommendedName>
</protein>
<keyword evidence="2 6" id="KW-0963">Cytoplasm</keyword>
<evidence type="ECO:0000256" key="7">
    <source>
        <dbReference type="PROSITE-ProRule" id="PRU10016"/>
    </source>
</evidence>
<dbReference type="InterPro" id="IPR020940">
    <property type="entry name" value="Thymidylate_synthase_AS"/>
</dbReference>
<dbReference type="GO" id="GO:0006235">
    <property type="term" value="P:dTTP biosynthetic process"/>
    <property type="evidence" value="ECO:0007669"/>
    <property type="project" value="UniProtKB-UniRule"/>
</dbReference>
<dbReference type="GO" id="GO:0004799">
    <property type="term" value="F:thymidylate synthase activity"/>
    <property type="evidence" value="ECO:0007669"/>
    <property type="project" value="UniProtKB-UniRule"/>
</dbReference>
<evidence type="ECO:0000256" key="2">
    <source>
        <dbReference type="ARBA" id="ARBA00022490"/>
    </source>
</evidence>
<dbReference type="EMBL" id="CP016020">
    <property type="protein sequence ID" value="APH04696.1"/>
    <property type="molecule type" value="Genomic_DNA"/>
</dbReference>
<sequence>MKSYLDLVNDILENGTQKGDRTGTGTFSVFGRQLRFDLNDGFPLLTTKRVPFRLVASELLWFLKGDTNIRFLLEHNNNIWNEWPFKKWIESDEYTGPDMTNFGIRSQQDKEFNELYQNEMTLFKSRIITDDEFAAKYGDLGPVYGSQWRNWTTKNGEIIDQIERVVNEIKQNPNSRRLLVNAWNAGEVDNMKLPPCHYAFQFYVSDGKLSCMWQQRSVDTFLGLPFNIASYALLTHMIAQQCNLEVGELIFTGGDVHIYSNHLEQVKLQLTREPKELPILKINTVPNSIFEYKMEHFELEGYDPEPAIKGEVAV</sequence>
<feature type="active site" evidence="7">
    <location>
        <position position="196"/>
    </location>
</feature>
<dbReference type="EC" id="2.1.1.45" evidence="1 6"/>
<feature type="binding site" evidence="6">
    <location>
        <begin position="176"/>
        <end position="177"/>
    </location>
    <ligand>
        <name>dUMP</name>
        <dbReference type="ChEBI" id="CHEBI:246422"/>
        <note>ligand shared between dimeric partners</note>
    </ligand>
</feature>
<evidence type="ECO:0000256" key="4">
    <source>
        <dbReference type="ARBA" id="ARBA00022679"/>
    </source>
</evidence>
<dbReference type="AlphaFoldDB" id="A0A1L3MQU0"/>
<organism evidence="9 10">
    <name type="scientific">Bacillus weihaiensis</name>
    <dbReference type="NCBI Taxonomy" id="1547283"/>
    <lineage>
        <taxon>Bacteria</taxon>
        <taxon>Bacillati</taxon>
        <taxon>Bacillota</taxon>
        <taxon>Bacilli</taxon>
        <taxon>Bacillales</taxon>
        <taxon>Bacillaceae</taxon>
        <taxon>Bacillus</taxon>
    </lineage>
</organism>
<dbReference type="InterPro" id="IPR000398">
    <property type="entry name" value="Thymidylate_synthase"/>
</dbReference>
<dbReference type="UniPathway" id="UPA00575"/>
<feature type="binding site" evidence="6">
    <location>
        <position position="313"/>
    </location>
    <ligand>
        <name>(6R)-5,10-methylene-5,6,7,8-tetrahydrofolate</name>
        <dbReference type="ChEBI" id="CHEBI:15636"/>
    </ligand>
</feature>
<dbReference type="KEGG" id="bwh:A9C19_08005"/>
<comment type="catalytic activity">
    <reaction evidence="6">
        <text>dUMP + (6R)-5,10-methylene-5,6,7,8-tetrahydrofolate = 7,8-dihydrofolate + dTMP</text>
        <dbReference type="Rhea" id="RHEA:12104"/>
        <dbReference type="ChEBI" id="CHEBI:15636"/>
        <dbReference type="ChEBI" id="CHEBI:57451"/>
        <dbReference type="ChEBI" id="CHEBI:63528"/>
        <dbReference type="ChEBI" id="CHEBI:246422"/>
        <dbReference type="EC" id="2.1.1.45"/>
    </reaction>
</comment>
<dbReference type="SUPFAM" id="SSF55831">
    <property type="entry name" value="Thymidylate synthase/dCMP hydroxymethylase"/>
    <property type="match status" value="1"/>
</dbReference>
<proteinExistence type="inferred from homology"/>
<feature type="binding site" evidence="6">
    <location>
        <position position="219"/>
    </location>
    <ligand>
        <name>(6R)-5,10-methylene-5,6,7,8-tetrahydrofolate</name>
        <dbReference type="ChEBI" id="CHEBI:15636"/>
    </ligand>
</feature>
<comment type="pathway">
    <text evidence="6">Pyrimidine metabolism; dTTP biosynthesis.</text>
</comment>
<dbReference type="Proteomes" id="UP000181936">
    <property type="component" value="Chromosome"/>
</dbReference>
<evidence type="ECO:0000259" key="8">
    <source>
        <dbReference type="Pfam" id="PF00303"/>
    </source>
</evidence>
<evidence type="ECO:0000256" key="6">
    <source>
        <dbReference type="HAMAP-Rule" id="MF_00008"/>
    </source>
</evidence>
<comment type="function">
    <text evidence="6">Catalyzes the reductive methylation of 2'-deoxyuridine-5'-monophosphate (dUMP) to 2'-deoxythymidine-5'-monophosphate (dTMP) while utilizing 5,10-methylenetetrahydrofolate (mTHF) as the methyl donor and reductant in the reaction, yielding dihydrofolate (DHF) as a by-product. This enzymatic reaction provides an intracellular de novo source of dTMP, an essential precursor for DNA biosynthesis.</text>
</comment>
<comment type="caution">
    <text evidence="6">Lacks conserved residue(s) required for the propagation of feature annotation.</text>
</comment>
<evidence type="ECO:0000256" key="5">
    <source>
        <dbReference type="ARBA" id="ARBA00022727"/>
    </source>
</evidence>
<comment type="subcellular location">
    <subcellularLocation>
        <location evidence="6">Cytoplasm</location>
    </subcellularLocation>
</comment>
<dbReference type="RefSeq" id="WP_072579486.1">
    <property type="nucleotide sequence ID" value="NZ_CP016020.1"/>
</dbReference>
<dbReference type="HAMAP" id="MF_00008">
    <property type="entry name" value="Thymidy_synth_bact"/>
    <property type="match status" value="1"/>
</dbReference>
<evidence type="ECO:0000256" key="1">
    <source>
        <dbReference type="ARBA" id="ARBA00011947"/>
    </source>
</evidence>
<dbReference type="InterPro" id="IPR023451">
    <property type="entry name" value="Thymidate_synth/dCMP_Mease_dom"/>
</dbReference>
<keyword evidence="10" id="KW-1185">Reference proteome</keyword>
<keyword evidence="5 6" id="KW-0545">Nucleotide biosynthesis</keyword>
<dbReference type="NCBIfam" id="TIGR03284">
    <property type="entry name" value="thym_sym"/>
    <property type="match status" value="1"/>
</dbReference>
<evidence type="ECO:0000313" key="10">
    <source>
        <dbReference type="Proteomes" id="UP000181936"/>
    </source>
</evidence>
<dbReference type="CDD" id="cd00351">
    <property type="entry name" value="TS_Pyrimidine_HMase"/>
    <property type="match status" value="1"/>
</dbReference>
<dbReference type="PRINTS" id="PR00108">
    <property type="entry name" value="THYMDSNTHASE"/>
</dbReference>
<dbReference type="NCBIfam" id="NF002496">
    <property type="entry name" value="PRK01827.1-2"/>
    <property type="match status" value="1"/>
</dbReference>
<dbReference type="GO" id="GO:0032259">
    <property type="term" value="P:methylation"/>
    <property type="evidence" value="ECO:0007669"/>
    <property type="project" value="UniProtKB-KW"/>
</dbReference>
<dbReference type="Gene3D" id="3.30.572.10">
    <property type="entry name" value="Thymidylate synthase/dCMP hydroxymethylase domain"/>
    <property type="match status" value="1"/>
</dbReference>
<dbReference type="Pfam" id="PF00303">
    <property type="entry name" value="Thymidylat_synt"/>
    <property type="match status" value="1"/>
</dbReference>
<comment type="similarity">
    <text evidence="6">Belongs to the thymidylate synthase family. Bacterial-type ThyA subfamily.</text>
</comment>
<keyword evidence="4 6" id="KW-0808">Transferase</keyword>
<accession>A0A1L3MQU0</accession>
<dbReference type="InterPro" id="IPR036926">
    <property type="entry name" value="Thymidate_synth/dCMP_Mease_sf"/>
</dbReference>
<dbReference type="PANTHER" id="PTHR11548:SF9">
    <property type="entry name" value="THYMIDYLATE SYNTHASE"/>
    <property type="match status" value="1"/>
</dbReference>